<name>A0A7H9B7T1_ZYGMR</name>
<dbReference type="PANTHER" id="PTHR11359:SF7">
    <property type="entry name" value="INACTIVE DEAMINASE YBR284W-RELATED"/>
    <property type="match status" value="1"/>
</dbReference>
<dbReference type="KEGG" id="zmk:HG535_0H01350"/>
<dbReference type="AlphaFoldDB" id="A0A7H9B7T1"/>
<comment type="similarity">
    <text evidence="1">Belongs to the metallo-dependent hydrolases superfamily. Adenosine and AMP deaminases family.</text>
</comment>
<organism evidence="2 3">
    <name type="scientific">Zygotorulaspora mrakii</name>
    <name type="common">Zygosaccharomyces mrakii</name>
    <dbReference type="NCBI Taxonomy" id="42260"/>
    <lineage>
        <taxon>Eukaryota</taxon>
        <taxon>Fungi</taxon>
        <taxon>Dikarya</taxon>
        <taxon>Ascomycota</taxon>
        <taxon>Saccharomycotina</taxon>
        <taxon>Saccharomycetes</taxon>
        <taxon>Saccharomycetales</taxon>
        <taxon>Saccharomycetaceae</taxon>
        <taxon>Zygotorulaspora</taxon>
    </lineage>
</organism>
<dbReference type="Pfam" id="PF19326">
    <property type="entry name" value="AMP_deaminase"/>
    <property type="match status" value="2"/>
</dbReference>
<dbReference type="GO" id="GO:0005829">
    <property type="term" value="C:cytosol"/>
    <property type="evidence" value="ECO:0007669"/>
    <property type="project" value="TreeGrafter"/>
</dbReference>
<reference evidence="2 3" key="1">
    <citation type="submission" date="2020-07" db="EMBL/GenBank/DDBJ databases">
        <title>The yeast mating-type switching endonuclease HO is a domesticated member of an unorthodox homing genetic element family.</title>
        <authorList>
            <person name="Coughlan A.Y."/>
            <person name="Lombardi L."/>
            <person name="Braun-Galleani S."/>
            <person name="Martos A.R."/>
            <person name="Galeote V."/>
            <person name="Bigey F."/>
            <person name="Dequin S."/>
            <person name="Byrne K.P."/>
            <person name="Wolfe K.H."/>
        </authorList>
    </citation>
    <scope>NUCLEOTIDE SEQUENCE [LARGE SCALE GENOMIC DNA]</scope>
    <source>
        <strain evidence="2 3">NRRL Y-6702</strain>
    </source>
</reference>
<proteinExistence type="inferred from homology"/>
<evidence type="ECO:0000256" key="1">
    <source>
        <dbReference type="ARBA" id="ARBA00006676"/>
    </source>
</evidence>
<protein>
    <submittedName>
        <fullName evidence="2">Uncharacterized protein</fullName>
    </submittedName>
</protein>
<gene>
    <name evidence="2" type="ORF">HG535_0H01350</name>
</gene>
<dbReference type="EMBL" id="CP058611">
    <property type="protein sequence ID" value="QLG74808.1"/>
    <property type="molecule type" value="Genomic_DNA"/>
</dbReference>
<dbReference type="PANTHER" id="PTHR11359">
    <property type="entry name" value="AMP DEAMINASE"/>
    <property type="match status" value="1"/>
</dbReference>
<evidence type="ECO:0000313" key="3">
    <source>
        <dbReference type="Proteomes" id="UP000509704"/>
    </source>
</evidence>
<dbReference type="GO" id="GO:0003876">
    <property type="term" value="F:AMP deaminase activity"/>
    <property type="evidence" value="ECO:0007669"/>
    <property type="project" value="InterPro"/>
</dbReference>
<dbReference type="Gene3D" id="3.20.20.140">
    <property type="entry name" value="Metal-dependent hydrolases"/>
    <property type="match status" value="2"/>
</dbReference>
<dbReference type="OrthoDB" id="1723809at2759"/>
<dbReference type="GO" id="GO:0032264">
    <property type="term" value="P:IMP salvage"/>
    <property type="evidence" value="ECO:0007669"/>
    <property type="project" value="InterPro"/>
</dbReference>
<dbReference type="RefSeq" id="XP_037146533.1">
    <property type="nucleotide sequence ID" value="XM_037290638.1"/>
</dbReference>
<dbReference type="GeneID" id="59238611"/>
<evidence type="ECO:0000313" key="2">
    <source>
        <dbReference type="EMBL" id="QLG74808.1"/>
    </source>
</evidence>
<dbReference type="InterPro" id="IPR032466">
    <property type="entry name" value="Metal_Hydrolase"/>
</dbReference>
<keyword evidence="3" id="KW-1185">Reference proteome</keyword>
<dbReference type="SUPFAM" id="SSF51556">
    <property type="entry name" value="Metallo-dependent hydrolases"/>
    <property type="match status" value="1"/>
</dbReference>
<accession>A0A7H9B7T1</accession>
<sequence length="838" mass="97809">MTSFQRRPSLLFNNYENAITARGEEEQAQSILVDGKLNIGTDPNKMSVDDMDMISLSTSFDRQMLLGSPMYLETVENGEQKSMVLEDYSTHESHCSKPIPSDASNLNLVDICGNENPFESIANLRIKYILASSQDSGSNAKNDIEKWFLYPKPLPKFWKFAYDKRLQSPESADSDEEINLKERQREGYYCPTNQEDQYIEKDDSGPSSKIFGKVHYTGEFFELDHYITKFEQHIRQFSSYPSSCNYNVIPSFEEFREDFHFIVKTLQRPTVSEMAQRRMDYLKNKFELFQLLNSKAEILENKRVPLRDFYNARKVDRDLLLSGFVTQRQLSEFIWEKLNFEPHRVVYRSDDGDAFTLIQIFEKSCSPTEPLDIGLKIINDEFLEWYKDVYLTGAHVFPTKNAVKTLRGKELRFHLLAITFLETDNYIDGEYLAEIFIKHCVHMLEKSKYQLCQVSIDFQFYGEGETSWWIKFAHWIIRWKIISYNVRWNVRISRCYSKLISCGRIKNFQEYLNLIFEPLFKNEKVTNIELQFFLSNVCCMDLVVSQSDDYIWKSFSSIDTEPVEWASGDNPTISYYMYHIYSALSQLNGIRHCKYLNTLSLRNYCSPLTNRTSQFDPSLNFTDQVESLVCNLLLCEAGIVQAEPLWHSPPMLTYLFYLCQIPMIVAPLSSVSAIAVQNYQSDVWAKLRHELPSTTRDITEREESTYVKNPFMDLFKVGMKVSLSSSSVLFNSSYTGEPILEEYSVAASIYLLNAADLCEFSRTSVLCSGYEGFYKAHWIGVSVSSSPYFREEVGLVDTWYDKEKDTSARHNVPSIRRIYRMETFNQEWNFIKEQFQLK</sequence>
<dbReference type="InterPro" id="IPR006329">
    <property type="entry name" value="AMPD"/>
</dbReference>
<dbReference type="Proteomes" id="UP000509704">
    <property type="component" value="Chromosome 8"/>
</dbReference>